<name>A0A1Y2J4M3_TRAC3</name>
<evidence type="ECO:0000313" key="2">
    <source>
        <dbReference type="Proteomes" id="UP000193067"/>
    </source>
</evidence>
<keyword evidence="2" id="KW-1185">Reference proteome</keyword>
<accession>A0A1Y2J4M3</accession>
<dbReference type="AlphaFoldDB" id="A0A1Y2J4M3"/>
<gene>
    <name evidence="1" type="ORF">PYCCODRAFT_13680</name>
</gene>
<proteinExistence type="predicted"/>
<dbReference type="EMBL" id="KZ084086">
    <property type="protein sequence ID" value="OSD08360.1"/>
    <property type="molecule type" value="Genomic_DNA"/>
</dbReference>
<evidence type="ECO:0000313" key="1">
    <source>
        <dbReference type="EMBL" id="OSD08360.1"/>
    </source>
</evidence>
<organism evidence="1 2">
    <name type="scientific">Trametes coccinea (strain BRFM310)</name>
    <name type="common">Pycnoporus coccineus</name>
    <dbReference type="NCBI Taxonomy" id="1353009"/>
    <lineage>
        <taxon>Eukaryota</taxon>
        <taxon>Fungi</taxon>
        <taxon>Dikarya</taxon>
        <taxon>Basidiomycota</taxon>
        <taxon>Agaricomycotina</taxon>
        <taxon>Agaricomycetes</taxon>
        <taxon>Polyporales</taxon>
        <taxon>Polyporaceae</taxon>
        <taxon>Trametes</taxon>
    </lineage>
</organism>
<reference evidence="1 2" key="1">
    <citation type="journal article" date="2015" name="Biotechnol. Biofuels">
        <title>Enhanced degradation of softwood versus hardwood by the white-rot fungus Pycnoporus coccineus.</title>
        <authorList>
            <person name="Couturier M."/>
            <person name="Navarro D."/>
            <person name="Chevret D."/>
            <person name="Henrissat B."/>
            <person name="Piumi F."/>
            <person name="Ruiz-Duenas F.J."/>
            <person name="Martinez A.T."/>
            <person name="Grigoriev I.V."/>
            <person name="Riley R."/>
            <person name="Lipzen A."/>
            <person name="Berrin J.G."/>
            <person name="Master E.R."/>
            <person name="Rosso M.N."/>
        </authorList>
    </citation>
    <scope>NUCLEOTIDE SEQUENCE [LARGE SCALE GENOMIC DNA]</scope>
    <source>
        <strain evidence="1 2">BRFM310</strain>
    </source>
</reference>
<sequence>MTGLLMKWTEARRNRAFFDAHGALVRRPRARGAPGRHQHHSVGDLAAEMGPRTRHTGQSSCLARALISVHDMWYYICTIAPAAPPREGHDIYRRRKQQPTLKHIQAVPCRASARRRRTARSAELRADGRHIIRCQWARPGVRPRPVVHHHFSHPTRLTCTAQAQGRGGNSMQDG</sequence>
<dbReference type="Proteomes" id="UP000193067">
    <property type="component" value="Unassembled WGS sequence"/>
</dbReference>
<protein>
    <submittedName>
        <fullName evidence="1">Uncharacterized protein</fullName>
    </submittedName>
</protein>